<evidence type="ECO:0008006" key="4">
    <source>
        <dbReference type="Google" id="ProtNLM"/>
    </source>
</evidence>
<evidence type="ECO:0000313" key="3">
    <source>
        <dbReference type="Proteomes" id="UP000250088"/>
    </source>
</evidence>
<dbReference type="Gene3D" id="2.60.40.10">
    <property type="entry name" value="Immunoglobulins"/>
    <property type="match status" value="3"/>
</dbReference>
<name>A0A2Z2I1K1_9EURY</name>
<evidence type="ECO:0000256" key="1">
    <source>
        <dbReference type="SAM" id="Phobius"/>
    </source>
</evidence>
<dbReference type="PANTHER" id="PTHR35902">
    <property type="entry name" value="S-LAYER DOMAIN-LIKE PROTEIN-RELATED"/>
    <property type="match status" value="1"/>
</dbReference>
<evidence type="ECO:0000313" key="2">
    <source>
        <dbReference type="EMBL" id="ARS91714.1"/>
    </source>
</evidence>
<keyword evidence="3" id="KW-1185">Reference proteome</keyword>
<dbReference type="Proteomes" id="UP000250088">
    <property type="component" value="Chromosome"/>
</dbReference>
<dbReference type="PANTHER" id="PTHR35902:SF3">
    <property type="entry name" value="NPCBM-ASSOCIATED, NEW3 DOMAIN OF ALPHA-GALACTOSIDASE"/>
    <property type="match status" value="1"/>
</dbReference>
<gene>
    <name evidence="2" type="ORF">B1756_06530</name>
</gene>
<keyword evidence="1" id="KW-1133">Transmembrane helix</keyword>
<reference evidence="3" key="1">
    <citation type="submission" date="2017-02" db="EMBL/GenBank/DDBJ databases">
        <title>Natronthermophilus aegyptiacus gen. nov.,sp. nov., an aerobic, extremely halophilic alkalithermophilic archaeon isolated from the athalassohaline Wadi An Natrun, Egypt.</title>
        <authorList>
            <person name="Zhao B."/>
        </authorList>
    </citation>
    <scope>NUCLEOTIDE SEQUENCE [LARGE SCALE GENOMIC DNA]</scope>
    <source>
        <strain evidence="3">JW/NM-HA 15</strain>
    </source>
</reference>
<keyword evidence="1" id="KW-0472">Membrane</keyword>
<feature type="transmembrane region" description="Helical" evidence="1">
    <location>
        <begin position="431"/>
        <end position="451"/>
    </location>
</feature>
<accession>A0A2Z2I1K1</accession>
<dbReference type="EMBL" id="CP019893">
    <property type="protein sequence ID" value="ARS91714.1"/>
    <property type="molecule type" value="Genomic_DNA"/>
</dbReference>
<organism evidence="2 3">
    <name type="scientific">Natrarchaeobaculum aegyptiacum</name>
    <dbReference type="NCBI Taxonomy" id="745377"/>
    <lineage>
        <taxon>Archaea</taxon>
        <taxon>Methanobacteriati</taxon>
        <taxon>Methanobacteriota</taxon>
        <taxon>Stenosarchaea group</taxon>
        <taxon>Halobacteria</taxon>
        <taxon>Halobacteriales</taxon>
        <taxon>Natrialbaceae</taxon>
        <taxon>Natrarchaeobaculum</taxon>
    </lineage>
</organism>
<sequence>MTAARDVTVEADASGTPLTVESGEQAIGTVTDAQPGQAPIAISVPDDVDAGEYTIDADISYAYTYQQSGSGVTYDRTRTWSTSFDVVVDDEARFKIVDVNTDAQVGDMGTIDVELENIGEETATDLNVVLESFDEGLVFGESLQSAARVDELEPGDTATVSYDAAFADGTSVRNYPLEATVQFKTEDGLDRVDERLAAGVMPGAEQRFSITDVHSTLHVGEDGHLEGYVTNEGPSDAENVVVRYTEESQNVIPIETAIAVGSLEAGESASFSLPVDVSGEAEAIDREIDLAVQYRNEDLEARLFEDAAAMVSVAEQRDEFLVDVTPTEIAAGDSTLVDVEVTNNLDQTVTDVEAKLFASDPLDSDDDEAFVERLDPGETVTLTFDLEAAGSATAKTYPISFDFRYDDERGNSHLSGTTRVAVDVTDGGGGLPLGLIAILTVSGLGAGAYVYQRR</sequence>
<protein>
    <recommendedName>
        <fullName evidence="4">Exo-alpha-sialidase</fullName>
    </recommendedName>
</protein>
<keyword evidence="1" id="KW-0812">Transmembrane</keyword>
<dbReference type="AlphaFoldDB" id="A0A2Z2I1K1"/>
<dbReference type="KEGG" id="naj:B1756_06530"/>
<proteinExistence type="predicted"/>
<dbReference type="InterPro" id="IPR013783">
    <property type="entry name" value="Ig-like_fold"/>
</dbReference>